<accession>D0ABB8</accession>
<reference evidence="2" key="1">
    <citation type="journal article" date="2009" name="J. Genet. Genomics">
        <title>Analysis of collinear regions of Oryza AA and CC genomes.</title>
        <authorList>
            <person name="Feng Q."/>
            <person name="Huang T."/>
            <person name="Zhao Q."/>
            <person name="Zhu J."/>
            <person name="Lin Z."/>
            <person name="Han B."/>
        </authorList>
    </citation>
    <scope>NUCLEOTIDE SEQUENCE</scope>
</reference>
<reference evidence="2" key="2">
    <citation type="submission" date="2009-09" db="EMBL/GenBank/DDBJ databases">
        <authorList>
            <person name="Han"/>
            <person name="B"/>
            <person name="Feng"/>
            <person name="Q"/>
            <person name="Huang"/>
            <person name="T"/>
            <person name="Zhao"/>
            <person name="Q"/>
            <person name="Zhu"/>
            <person name="J J.and.Lin."/>
            <person name="Z X."/>
        </authorList>
    </citation>
    <scope>NUCLEOTIDE SEQUENCE</scope>
</reference>
<name>D0ABB8_9ORYZ</name>
<gene>
    <name evidence="2" type="primary">OO_Ba0005L10-OO_Ba0081K17.14</name>
</gene>
<keyword evidence="1" id="KW-0732">Signal</keyword>
<evidence type="ECO:0000313" key="2">
    <source>
        <dbReference type="EMBL" id="CBG76263.1"/>
    </source>
</evidence>
<proteinExistence type="predicted"/>
<sequence length="63" mass="6488">MAASSSSWVLMACSLLHLLLVPCVSAEIKAAVGLSQVGNGASSPMVAPIGKSLDCAIFFFFLE</sequence>
<dbReference type="AlphaFoldDB" id="D0ABB8"/>
<protein>
    <submittedName>
        <fullName evidence="2">OO_Ba0005L10-OO_Ba0081K17.14 protein</fullName>
    </submittedName>
</protein>
<feature type="signal peptide" evidence="1">
    <location>
        <begin position="1"/>
        <end position="26"/>
    </location>
</feature>
<feature type="chain" id="PRO_5003006351" evidence="1">
    <location>
        <begin position="27"/>
        <end position="63"/>
    </location>
</feature>
<evidence type="ECO:0000256" key="1">
    <source>
        <dbReference type="SAM" id="SignalP"/>
    </source>
</evidence>
<dbReference type="EMBL" id="FP565615">
    <property type="protein sequence ID" value="CBG76263.1"/>
    <property type="molecule type" value="Genomic_DNA"/>
</dbReference>
<organism evidence="2">
    <name type="scientific">Oryza officinalis</name>
    <dbReference type="NCBI Taxonomy" id="4535"/>
    <lineage>
        <taxon>Eukaryota</taxon>
        <taxon>Viridiplantae</taxon>
        <taxon>Streptophyta</taxon>
        <taxon>Embryophyta</taxon>
        <taxon>Tracheophyta</taxon>
        <taxon>Spermatophyta</taxon>
        <taxon>Magnoliopsida</taxon>
        <taxon>Liliopsida</taxon>
        <taxon>Poales</taxon>
        <taxon>Poaceae</taxon>
        <taxon>BOP clade</taxon>
        <taxon>Oryzoideae</taxon>
        <taxon>Oryzeae</taxon>
        <taxon>Oryzinae</taxon>
        <taxon>Oryza</taxon>
    </lineage>
</organism>